<evidence type="ECO:0000313" key="3">
    <source>
        <dbReference type="Proteomes" id="UP000037425"/>
    </source>
</evidence>
<gene>
    <name evidence="2" type="ORF">AC244_06605</name>
</gene>
<name>A0A0L8C3E1_ENSAD</name>
<dbReference type="RefSeq" id="WP_053248398.1">
    <property type="nucleotide sequence ID" value="NZ_LGAP01000002.1"/>
</dbReference>
<dbReference type="OrthoDB" id="108782at2"/>
<sequence>MTRYHRQRMIFRSGVGLFLLGLSAFSGSPLAAESEPTELADYVSPTDPPTFDDPDKALAAFKETLSSNDLSKLAALLGLDAEKLLASEGAKNTYEQIKEGAAKKIVLTDEGENKVIELGDQLWPLPFPIAKGESGKWAFDTYAGIEEIINRRVGENEIEAINTVRAYVDAQEEYTQEDHDGDGVFEYAQKLISSEGQTDGLYWPAEQGDGDSPAGDLSQAQLDKAKANEGYYGYRFKILTRQGGNIAGGAYDYIINGNMIAGFGLVAWPVKYGETGVHTFVVNRNGIVYQADLGAGTDTMARDIKQFNPNDNWTITED</sequence>
<reference evidence="3" key="1">
    <citation type="submission" date="2015-07" db="EMBL/GenBank/DDBJ databases">
        <title>Whole genome sequence of an Ensifer adhaerens strain isolated from a cave pool in the Wind Cave National Park.</title>
        <authorList>
            <person name="Eng W.W.H."/>
            <person name="Gan H.M."/>
            <person name="Barton H.A."/>
            <person name="Savka M.A."/>
        </authorList>
    </citation>
    <scope>NUCLEOTIDE SEQUENCE [LARGE SCALE GENOMIC DNA]</scope>
    <source>
        <strain evidence="3">SD006</strain>
    </source>
</reference>
<proteinExistence type="predicted"/>
<evidence type="ECO:0000256" key="1">
    <source>
        <dbReference type="SAM" id="SignalP"/>
    </source>
</evidence>
<comment type="caution">
    <text evidence="2">The sequence shown here is derived from an EMBL/GenBank/DDBJ whole genome shotgun (WGS) entry which is preliminary data.</text>
</comment>
<feature type="chain" id="PRO_5005581315" description="DUF2950 family protein" evidence="1">
    <location>
        <begin position="32"/>
        <end position="318"/>
    </location>
</feature>
<evidence type="ECO:0000313" key="2">
    <source>
        <dbReference type="EMBL" id="KOF21467.1"/>
    </source>
</evidence>
<dbReference type="EMBL" id="LGAP01000002">
    <property type="protein sequence ID" value="KOF21467.1"/>
    <property type="molecule type" value="Genomic_DNA"/>
</dbReference>
<evidence type="ECO:0008006" key="4">
    <source>
        <dbReference type="Google" id="ProtNLM"/>
    </source>
</evidence>
<dbReference type="AlphaFoldDB" id="A0A0L8C3E1"/>
<dbReference type="Pfam" id="PF11453">
    <property type="entry name" value="DUF2950"/>
    <property type="match status" value="1"/>
</dbReference>
<keyword evidence="1" id="KW-0732">Signal</keyword>
<organism evidence="2 3">
    <name type="scientific">Ensifer adhaerens</name>
    <name type="common">Sinorhizobium morelense</name>
    <dbReference type="NCBI Taxonomy" id="106592"/>
    <lineage>
        <taxon>Bacteria</taxon>
        <taxon>Pseudomonadati</taxon>
        <taxon>Pseudomonadota</taxon>
        <taxon>Alphaproteobacteria</taxon>
        <taxon>Hyphomicrobiales</taxon>
        <taxon>Rhizobiaceae</taxon>
        <taxon>Sinorhizobium/Ensifer group</taxon>
        <taxon>Ensifer</taxon>
    </lineage>
</organism>
<feature type="signal peptide" evidence="1">
    <location>
        <begin position="1"/>
        <end position="31"/>
    </location>
</feature>
<accession>A0A0L8C3E1</accession>
<protein>
    <recommendedName>
        <fullName evidence="4">DUF2950 family protein</fullName>
    </recommendedName>
</protein>
<dbReference type="InterPro" id="IPR021556">
    <property type="entry name" value="DUF2950"/>
</dbReference>
<dbReference type="Proteomes" id="UP000037425">
    <property type="component" value="Unassembled WGS sequence"/>
</dbReference>
<dbReference type="PATRIC" id="fig|106592.7.peg.2962"/>